<comment type="catalytic activity">
    <reaction evidence="7">
        <text>RNA(n) + a ribonucleoside 5'-triphosphate = RNA(n+1) + diphosphate</text>
        <dbReference type="Rhea" id="RHEA:21248"/>
        <dbReference type="Rhea" id="RHEA-COMP:14527"/>
        <dbReference type="Rhea" id="RHEA-COMP:17342"/>
        <dbReference type="ChEBI" id="CHEBI:33019"/>
        <dbReference type="ChEBI" id="CHEBI:61557"/>
        <dbReference type="ChEBI" id="CHEBI:140395"/>
        <dbReference type="EC" id="2.7.7.6"/>
    </reaction>
</comment>
<dbReference type="GO" id="GO:0000428">
    <property type="term" value="C:DNA-directed RNA polymerase complex"/>
    <property type="evidence" value="ECO:0007669"/>
    <property type="project" value="UniProtKB-KW"/>
</dbReference>
<dbReference type="Gene3D" id="1.10.1790.20">
    <property type="match status" value="1"/>
</dbReference>
<evidence type="ECO:0000256" key="3">
    <source>
        <dbReference type="ARBA" id="ARBA00022478"/>
    </source>
</evidence>
<name>A0A5C1H7Z4_9APIC</name>
<comment type="function">
    <text evidence="1">DNA-dependent RNA polymerase catalyzes the transcription of DNA into RNA using the four ribonucleoside triphosphates as substrates.</text>
</comment>
<dbReference type="AlphaFoldDB" id="A0A5C1H7Z4"/>
<gene>
    <name evidence="8" type="primary">rpoC2B</name>
</gene>
<dbReference type="InterPro" id="IPR045867">
    <property type="entry name" value="DNA-dir_RpoC_beta_prime"/>
</dbReference>
<organism evidence="8">
    <name type="scientific">Nephromyces sp. ex Molgula occidentalis</name>
    <dbReference type="NCBI Taxonomy" id="2544991"/>
    <lineage>
        <taxon>Eukaryota</taxon>
        <taxon>Sar</taxon>
        <taxon>Alveolata</taxon>
        <taxon>Apicomplexa</taxon>
        <taxon>Aconoidasida</taxon>
        <taxon>Nephromycida</taxon>
        <taxon>Nephromyces</taxon>
    </lineage>
</organism>
<dbReference type="EC" id="2.7.7.6" evidence="2"/>
<dbReference type="EMBL" id="MK573206">
    <property type="protein sequence ID" value="QEM01755.1"/>
    <property type="molecule type" value="Genomic_DNA"/>
</dbReference>
<dbReference type="PANTHER" id="PTHR19376">
    <property type="entry name" value="DNA-DIRECTED RNA POLYMERASE"/>
    <property type="match status" value="1"/>
</dbReference>
<keyword evidence="6" id="KW-0804">Transcription</keyword>
<evidence type="ECO:0000313" key="8">
    <source>
        <dbReference type="EMBL" id="QEM01755.1"/>
    </source>
</evidence>
<accession>A0A5C1H7Z4</accession>
<dbReference type="GO" id="GO:0006351">
    <property type="term" value="P:DNA-templated transcription"/>
    <property type="evidence" value="ECO:0007669"/>
    <property type="project" value="InterPro"/>
</dbReference>
<evidence type="ECO:0000256" key="5">
    <source>
        <dbReference type="ARBA" id="ARBA00022695"/>
    </source>
</evidence>
<evidence type="ECO:0000256" key="4">
    <source>
        <dbReference type="ARBA" id="ARBA00022679"/>
    </source>
</evidence>
<protein>
    <recommendedName>
        <fullName evidence="2">DNA-directed RNA polymerase</fullName>
        <ecNumber evidence="2">2.7.7.6</ecNumber>
    </recommendedName>
</protein>
<keyword evidence="5" id="KW-0548">Nucleotidyltransferase</keyword>
<dbReference type="Gene3D" id="1.10.150.390">
    <property type="match status" value="1"/>
</dbReference>
<proteinExistence type="predicted"/>
<keyword evidence="3 8" id="KW-0240">DNA-directed RNA polymerase</keyword>
<evidence type="ECO:0000256" key="7">
    <source>
        <dbReference type="ARBA" id="ARBA00048552"/>
    </source>
</evidence>
<sequence length="482" mass="56500">MLNLFSYFNLKKINTNTKLYKYNINLNKFIIITYKIFYTKNFNLYFSKSKNKKNFLNFNTYKNIYIKLYNTFYKPLKENSLNSFDNYEMINYKKNTKSFITNKWNTNNLITELKNYKLLTIPKINTINNKLNHFSKLELPFLLENNESHTLLHKYILPSNKTFLNNNNLISSTSPKQKQILFQLKHYLKNPFLISNKKIIFPNNLNIFKSLFNTLKSPKKATDIIYGLQNIETIFESKNLTYNSIIIQNGYIINNIKYTIYDNLNSIINIQIFNINKTLNITESLPLFNTSFLKKETSIVVGGDLFQGTKYSPQKILNLKFLSLKNLFNQYSSCKISFIYIQNIIIESLFKQYLNNNILIPIIHFELIAKRMTSCIKIISSGNTNLQLNDILPLNMVNLINIANIYHGYNGSIYKPILLGISKTISVYSGFLSASSFQETIKILIQSALETKLDWLTDWKSKIMFSDLINSGSGWYRFFNKL</sequence>
<reference evidence="8" key="1">
    <citation type="journal article" date="2019" name="Genome Biol. Evol.">
        <title>Nephromyces represents a diverse and novel lineage of the Apicomplexa that has retained apicoplasts.</title>
        <authorList>
            <person name="Munoz-Gomez S.A."/>
            <person name="Durnin K."/>
            <person name="Eme L."/>
            <person name="Paight C."/>
            <person name="Lane C.E."/>
            <person name="Saffo M.B."/>
            <person name="Slamovits C.H."/>
        </authorList>
    </citation>
    <scope>NUCLEOTIDE SEQUENCE</scope>
    <source>
        <strain evidence="8">656</strain>
    </source>
</reference>
<evidence type="ECO:0000256" key="1">
    <source>
        <dbReference type="ARBA" id="ARBA00004026"/>
    </source>
</evidence>
<evidence type="ECO:0000256" key="6">
    <source>
        <dbReference type="ARBA" id="ARBA00023163"/>
    </source>
</evidence>
<dbReference type="PANTHER" id="PTHR19376:SF54">
    <property type="entry name" value="DNA-DIRECTED RNA POLYMERASE SUBUNIT BETA"/>
    <property type="match status" value="1"/>
</dbReference>
<dbReference type="GO" id="GO:0003899">
    <property type="term" value="F:DNA-directed RNA polymerase activity"/>
    <property type="evidence" value="ECO:0007669"/>
    <property type="project" value="UniProtKB-EC"/>
</dbReference>
<dbReference type="SUPFAM" id="SSF64484">
    <property type="entry name" value="beta and beta-prime subunits of DNA dependent RNA-polymerase"/>
    <property type="match status" value="1"/>
</dbReference>
<evidence type="ECO:0000256" key="2">
    <source>
        <dbReference type="ARBA" id="ARBA00012418"/>
    </source>
</evidence>
<keyword evidence="4" id="KW-0808">Transferase</keyword>